<feature type="compositionally biased region" description="Low complexity" evidence="1">
    <location>
        <begin position="647"/>
        <end position="667"/>
    </location>
</feature>
<dbReference type="PROSITE" id="PS51186">
    <property type="entry name" value="GNAT"/>
    <property type="match status" value="2"/>
</dbReference>
<dbReference type="Proteomes" id="UP000095085">
    <property type="component" value="Unassembled WGS sequence"/>
</dbReference>
<dbReference type="GeneID" id="30998119"/>
<evidence type="ECO:0000256" key="1">
    <source>
        <dbReference type="SAM" id="MobiDB-lite"/>
    </source>
</evidence>
<dbReference type="PANTHER" id="PTHR43138">
    <property type="entry name" value="ACETYLTRANSFERASE, GNAT FAMILY"/>
    <property type="match status" value="1"/>
</dbReference>
<dbReference type="GO" id="GO:0016747">
    <property type="term" value="F:acyltransferase activity, transferring groups other than amino-acyl groups"/>
    <property type="evidence" value="ECO:0007669"/>
    <property type="project" value="InterPro"/>
</dbReference>
<name>A0A1E4RIG2_9ASCO</name>
<dbReference type="InterPro" id="IPR000182">
    <property type="entry name" value="GNAT_dom"/>
</dbReference>
<dbReference type="Gene3D" id="1.10.340.70">
    <property type="match status" value="1"/>
</dbReference>
<dbReference type="Gene3D" id="3.40.630.30">
    <property type="match status" value="2"/>
</dbReference>
<evidence type="ECO:0000259" key="2">
    <source>
        <dbReference type="PROSITE" id="PS51186"/>
    </source>
</evidence>
<feature type="region of interest" description="Disordered" evidence="1">
    <location>
        <begin position="770"/>
        <end position="811"/>
    </location>
</feature>
<evidence type="ECO:0000313" key="3">
    <source>
        <dbReference type="EMBL" id="ODV67049.1"/>
    </source>
</evidence>
<dbReference type="SUPFAM" id="SSF55729">
    <property type="entry name" value="Acyl-CoA N-acyltransferases (Nat)"/>
    <property type="match status" value="2"/>
</dbReference>
<dbReference type="RefSeq" id="XP_020076116.1">
    <property type="nucleotide sequence ID" value="XM_020223570.1"/>
</dbReference>
<dbReference type="InterPro" id="IPR016181">
    <property type="entry name" value="Acyl_CoA_acyltransferase"/>
</dbReference>
<dbReference type="InterPro" id="IPR015416">
    <property type="entry name" value="Znf_H2C2_histone_UAS-bd"/>
</dbReference>
<keyword evidence="4" id="KW-1185">Reference proteome</keyword>
<evidence type="ECO:0000313" key="4">
    <source>
        <dbReference type="Proteomes" id="UP000095085"/>
    </source>
</evidence>
<dbReference type="EMBL" id="KV454541">
    <property type="protein sequence ID" value="ODV67049.1"/>
    <property type="molecule type" value="Genomic_DNA"/>
</dbReference>
<dbReference type="Pfam" id="PF00583">
    <property type="entry name" value="Acetyltransf_1"/>
    <property type="match status" value="2"/>
</dbReference>
<dbReference type="OrthoDB" id="10264707at2759"/>
<dbReference type="InterPro" id="IPR052742">
    <property type="entry name" value="Mito_N-acetyltransferase"/>
</dbReference>
<dbReference type="STRING" id="984485.A0A1E4RIG2"/>
<sequence>MSQDMPGNGEKMTASDQESTYARLESLPYADGEFENVPRIKEKIGFTLAKDPSKKVTLITGHSASDFPKGLLECAWEEFNYVVEEGRTYPHYKPVDYEGFLQYAFVFFFTVLVEVEYTEDMFEQPKSFWSDKLLGFFYIKPNYIGRCSHVCNAGFVVNHHKRGLGLGKEMGRKYLTLAPRLGFVYSVFNLVFETNTASLRIWDSLGFSRIGYVKNVAVLKGESKLTGAVMFVLVNMPEFDDVLLPPHYRPQIEYSSISVIDRYTVLLKDGETTATIYPIHNPNELPPGLLAFLCDEFNMEIERGETYPFFDTLHIEAFQNYWFGSFAAVMVLGDAVTLSGSRQWEKECLGTFYVKPNYPGRCSHICTAGFLVNAGIRGKGIGRTLTDCYLQWCPRLGYTYSVFNLVFESNVPARRIWESLNFKRIGRVKSAGILKGHETAVDALVYGRELINTSDPSVGAYRFDKIKFYLETGKYPAMADRAEKSRLRSSASHYRLIDGKLLLKGKEVISDPVRQLQICNEVHMTNHGGINKTTAVITEKYHWTRIKDTVAAVIKSCPECRESSKESPPVSKMRTAPKKMVTGNLRDGSNRRPHQPNRGYRSRNNNEDVEAMVALHNLPNHRDESLLSTHDLSGLDDGLIAVVEAAQKQQQQQQQHQHQHQHQQQQQQKDHNQQQQEVHDTDHHLHLHHQSQPSRHHSNHENAPSYAAVAAAAVSGDGENQYQYSEYDEAPGNNDYNHRDEEPEHEKHRGDIPVAEFDHHVGAGGEEIEIARALMQSNQEDGDLDEEHRDHDGMKDEPRSPGDENIYFKNQ</sequence>
<feature type="compositionally biased region" description="Basic and acidic residues" evidence="1">
    <location>
        <begin position="668"/>
        <end position="684"/>
    </location>
</feature>
<protein>
    <recommendedName>
        <fullName evidence="2">N-acetyltransferase domain-containing protein</fullName>
    </recommendedName>
</protein>
<feature type="domain" description="N-acetyltransferase" evidence="2">
    <location>
        <begin position="297"/>
        <end position="451"/>
    </location>
</feature>
<feature type="compositionally biased region" description="Basic and acidic residues" evidence="1">
    <location>
        <begin position="736"/>
        <end position="748"/>
    </location>
</feature>
<feature type="domain" description="N-acetyltransferase" evidence="2">
    <location>
        <begin position="87"/>
        <end position="235"/>
    </location>
</feature>
<dbReference type="AlphaFoldDB" id="A0A1E4RIG2"/>
<dbReference type="Pfam" id="PF09337">
    <property type="entry name" value="zf-H2C2"/>
    <property type="match status" value="1"/>
</dbReference>
<feature type="compositionally biased region" description="Basic and acidic residues" evidence="1">
    <location>
        <begin position="786"/>
        <end position="802"/>
    </location>
</feature>
<feature type="region of interest" description="Disordered" evidence="1">
    <location>
        <begin position="723"/>
        <end position="748"/>
    </location>
</feature>
<feature type="region of interest" description="Disordered" evidence="1">
    <location>
        <begin position="1"/>
        <end position="20"/>
    </location>
</feature>
<accession>A0A1E4RIG2</accession>
<reference evidence="4" key="1">
    <citation type="submission" date="2016-05" db="EMBL/GenBank/DDBJ databases">
        <title>Comparative genomics of biotechnologically important yeasts.</title>
        <authorList>
            <consortium name="DOE Joint Genome Institute"/>
            <person name="Riley R."/>
            <person name="Haridas S."/>
            <person name="Wolfe K.H."/>
            <person name="Lopes M.R."/>
            <person name="Hittinger C.T."/>
            <person name="Goker M."/>
            <person name="Salamov A."/>
            <person name="Wisecaver J."/>
            <person name="Long T.M."/>
            <person name="Aerts A.L."/>
            <person name="Barry K."/>
            <person name="Choi C."/>
            <person name="Clum A."/>
            <person name="Coughlan A.Y."/>
            <person name="Deshpande S."/>
            <person name="Douglass A.P."/>
            <person name="Hanson S.J."/>
            <person name="Klenk H.-P."/>
            <person name="Labutti K."/>
            <person name="Lapidus A."/>
            <person name="Lindquist E."/>
            <person name="Lipzen A."/>
            <person name="Meier-Kolthoff J.P."/>
            <person name="Ohm R.A."/>
            <person name="Otillar R.P."/>
            <person name="Pangilinan J."/>
            <person name="Peng Y."/>
            <person name="Rokas A."/>
            <person name="Rosa C.A."/>
            <person name="Scheuner C."/>
            <person name="Sibirny A.A."/>
            <person name="Slot J.C."/>
            <person name="Stielow J.B."/>
            <person name="Sun H."/>
            <person name="Kurtzman C.P."/>
            <person name="Blackwell M."/>
            <person name="Grigoriev I.V."/>
            <person name="Jeffries T.W."/>
        </authorList>
    </citation>
    <scope>NUCLEOTIDE SEQUENCE [LARGE SCALE GENOMIC DNA]</scope>
    <source>
        <strain evidence="4">NRRL Y-1933</strain>
    </source>
</reference>
<dbReference type="GO" id="GO:0005634">
    <property type="term" value="C:nucleus"/>
    <property type="evidence" value="ECO:0007669"/>
    <property type="project" value="TreeGrafter"/>
</dbReference>
<organism evidence="3 4">
    <name type="scientific">Hyphopichia burtonii NRRL Y-1933</name>
    <dbReference type="NCBI Taxonomy" id="984485"/>
    <lineage>
        <taxon>Eukaryota</taxon>
        <taxon>Fungi</taxon>
        <taxon>Dikarya</taxon>
        <taxon>Ascomycota</taxon>
        <taxon>Saccharomycotina</taxon>
        <taxon>Pichiomycetes</taxon>
        <taxon>Debaryomycetaceae</taxon>
        <taxon>Hyphopichia</taxon>
    </lineage>
</organism>
<feature type="region of interest" description="Disordered" evidence="1">
    <location>
        <begin position="560"/>
        <end position="606"/>
    </location>
</feature>
<feature type="region of interest" description="Disordered" evidence="1">
    <location>
        <begin position="646"/>
        <end position="702"/>
    </location>
</feature>
<dbReference type="PANTHER" id="PTHR43138:SF2">
    <property type="entry name" value="PROTEIN SPT10"/>
    <property type="match status" value="1"/>
</dbReference>
<gene>
    <name evidence="3" type="ORF">HYPBUDRAFT_6344</name>
</gene>
<feature type="compositionally biased region" description="Basic residues" evidence="1">
    <location>
        <begin position="685"/>
        <end position="698"/>
    </location>
</feature>
<proteinExistence type="predicted"/>